<dbReference type="RefSeq" id="WP_178139546.1">
    <property type="nucleotide sequence ID" value="NZ_FRBC01000039.1"/>
</dbReference>
<gene>
    <name evidence="2" type="ORF">SAMN05216582_1393</name>
</gene>
<dbReference type="AlphaFoldDB" id="A0A1M6XM03"/>
<evidence type="ECO:0000256" key="1">
    <source>
        <dbReference type="SAM" id="Coils"/>
    </source>
</evidence>
<accession>A0A1M6XM03</accession>
<organism evidence="2 3">
    <name type="scientific">Selenomonas ruminantium</name>
    <dbReference type="NCBI Taxonomy" id="971"/>
    <lineage>
        <taxon>Bacteria</taxon>
        <taxon>Bacillati</taxon>
        <taxon>Bacillota</taxon>
        <taxon>Negativicutes</taxon>
        <taxon>Selenomonadales</taxon>
        <taxon>Selenomonadaceae</taxon>
        <taxon>Selenomonas</taxon>
    </lineage>
</organism>
<feature type="coiled-coil region" evidence="1">
    <location>
        <begin position="12"/>
        <end position="46"/>
    </location>
</feature>
<sequence length="53" mass="6321">MVKLMSPDELKIKMLKAENERLKKKQEDLLKRNKELKQEMADALRYDGTKDDN</sequence>
<name>A0A1M6XM03_SELRU</name>
<dbReference type="EMBL" id="FRBC01000039">
    <property type="protein sequence ID" value="SHL06981.1"/>
    <property type="molecule type" value="Genomic_DNA"/>
</dbReference>
<keyword evidence="1" id="KW-0175">Coiled coil</keyword>
<protein>
    <recommendedName>
        <fullName evidence="4">Transposase</fullName>
    </recommendedName>
</protein>
<dbReference type="Proteomes" id="UP000184263">
    <property type="component" value="Unassembled WGS sequence"/>
</dbReference>
<evidence type="ECO:0008006" key="4">
    <source>
        <dbReference type="Google" id="ProtNLM"/>
    </source>
</evidence>
<evidence type="ECO:0000313" key="2">
    <source>
        <dbReference type="EMBL" id="SHL06981.1"/>
    </source>
</evidence>
<proteinExistence type="predicted"/>
<evidence type="ECO:0000313" key="3">
    <source>
        <dbReference type="Proteomes" id="UP000184263"/>
    </source>
</evidence>
<reference evidence="2 3" key="1">
    <citation type="submission" date="2016-11" db="EMBL/GenBank/DDBJ databases">
        <authorList>
            <person name="Jaros S."/>
            <person name="Januszkiewicz K."/>
            <person name="Wedrychowicz H."/>
        </authorList>
    </citation>
    <scope>NUCLEOTIDE SEQUENCE [LARGE SCALE GENOMIC DNA]</scope>
    <source>
        <strain evidence="2 3">HD4</strain>
    </source>
</reference>